<accession>A0A7R9ILV6</accession>
<name>A0A7R9ILV6_9NEOP</name>
<dbReference type="AlphaFoldDB" id="A0A7R9ILV6"/>
<evidence type="ECO:0000313" key="1">
    <source>
        <dbReference type="EMBL" id="CAD7460778.1"/>
    </source>
</evidence>
<proteinExistence type="predicted"/>
<protein>
    <submittedName>
        <fullName evidence="1">Uncharacterized protein</fullName>
    </submittedName>
</protein>
<dbReference type="EMBL" id="OE004016">
    <property type="protein sequence ID" value="CAD7460778.1"/>
    <property type="molecule type" value="Genomic_DNA"/>
</dbReference>
<reference evidence="1" key="1">
    <citation type="submission" date="2020-11" db="EMBL/GenBank/DDBJ databases">
        <authorList>
            <person name="Tran Van P."/>
        </authorList>
    </citation>
    <scope>NUCLEOTIDE SEQUENCE</scope>
</reference>
<organism evidence="1">
    <name type="scientific">Timema tahoe</name>
    <dbReference type="NCBI Taxonomy" id="61484"/>
    <lineage>
        <taxon>Eukaryota</taxon>
        <taxon>Metazoa</taxon>
        <taxon>Ecdysozoa</taxon>
        <taxon>Arthropoda</taxon>
        <taxon>Hexapoda</taxon>
        <taxon>Insecta</taxon>
        <taxon>Pterygota</taxon>
        <taxon>Neoptera</taxon>
        <taxon>Polyneoptera</taxon>
        <taxon>Phasmatodea</taxon>
        <taxon>Timematodea</taxon>
        <taxon>Timematoidea</taxon>
        <taxon>Timematidae</taxon>
        <taxon>Timema</taxon>
    </lineage>
</organism>
<gene>
    <name evidence="1" type="ORF">TTEB3V08_LOCUS8696</name>
</gene>
<sequence length="161" mass="18211">MIFKFFGIFLFHNKNYEFEAKGLFFSIWELVLFVSALSFPYLQLQLECNPVVNVLSLSFPYLQLQLECNPVVNVLSLLSKNDTLVRCSILSLGDMERVCRMDKGRKEQYVLGKNKSLKGHIVFSGSYMAGLARNLGHSSRDVPDITIEGGDVQEHPLSTTV</sequence>